<dbReference type="PROSITE" id="PS50931">
    <property type="entry name" value="HTH_LYSR"/>
    <property type="match status" value="1"/>
</dbReference>
<dbReference type="InterPro" id="IPR005119">
    <property type="entry name" value="LysR_subst-bd"/>
</dbReference>
<gene>
    <name evidence="6" type="ORF">C9J12_28315</name>
</gene>
<evidence type="ECO:0000313" key="6">
    <source>
        <dbReference type="EMBL" id="PSU43239.1"/>
    </source>
</evidence>
<reference evidence="6 7" key="1">
    <citation type="submission" date="2018-01" db="EMBL/GenBank/DDBJ databases">
        <title>Whole genome sequencing of Histamine producing bacteria.</title>
        <authorList>
            <person name="Butler K."/>
        </authorList>
    </citation>
    <scope>NUCLEOTIDE SEQUENCE [LARGE SCALE GENOMIC DNA]</scope>
    <source>
        <strain evidence="6 7">JCM 12947</strain>
    </source>
</reference>
<protein>
    <submittedName>
        <fullName evidence="6">LysR family transcriptional regulator</fullName>
    </submittedName>
</protein>
<comment type="similarity">
    <text evidence="1">Belongs to the LysR transcriptional regulatory family.</text>
</comment>
<organism evidence="6 7">
    <name type="scientific">Photobacterium frigidiphilum</name>
    <dbReference type="NCBI Taxonomy" id="264736"/>
    <lineage>
        <taxon>Bacteria</taxon>
        <taxon>Pseudomonadati</taxon>
        <taxon>Pseudomonadota</taxon>
        <taxon>Gammaproteobacteria</taxon>
        <taxon>Vibrionales</taxon>
        <taxon>Vibrionaceae</taxon>
        <taxon>Photobacterium</taxon>
    </lineage>
</organism>
<dbReference type="InterPro" id="IPR036390">
    <property type="entry name" value="WH_DNA-bd_sf"/>
</dbReference>
<keyword evidence="4" id="KW-0804">Transcription</keyword>
<dbReference type="OrthoDB" id="6624490at2"/>
<keyword evidence="3" id="KW-0238">DNA-binding</keyword>
<dbReference type="GO" id="GO:0003700">
    <property type="term" value="F:DNA-binding transcription factor activity"/>
    <property type="evidence" value="ECO:0007669"/>
    <property type="project" value="InterPro"/>
</dbReference>
<evidence type="ECO:0000256" key="2">
    <source>
        <dbReference type="ARBA" id="ARBA00023015"/>
    </source>
</evidence>
<accession>A0A2T3J6D0</accession>
<keyword evidence="7" id="KW-1185">Reference proteome</keyword>
<dbReference type="PANTHER" id="PTHR30427:SF1">
    <property type="entry name" value="TRANSCRIPTIONAL ACTIVATOR PROTEIN LYSR"/>
    <property type="match status" value="1"/>
</dbReference>
<sequence length="302" mass="33108">MNLRQIEVFYAIMKSGSVSGAARMLHVSQPNVTRILSHTEHQLGFALFQRIKGRLVATEEARQLQPETEKIYQQLGNLHSLTNKIKKGSQHLRIGATPILATSLLTPTIANVCQDTSLSIELATDNRDGLCQSLIQNQLDLAICFGNSTPPAITSEHLLSDNMILVCHPNDATTLKSLQSNTVSLSKLLLNSVTPSPKIIGLDSRDPLGYALNHAIHQIDPTYQPQIVVRTYSAAAELVLQGAGIAIVDPWTATLYEGKLKQFKLETDISFSVSILFADHSPLNITAQQFVSQLRSNIIKPI</sequence>
<dbReference type="InterPro" id="IPR000847">
    <property type="entry name" value="LysR_HTH_N"/>
</dbReference>
<comment type="caution">
    <text evidence="6">The sequence shown here is derived from an EMBL/GenBank/DDBJ whole genome shotgun (WGS) entry which is preliminary data.</text>
</comment>
<dbReference type="Gene3D" id="3.40.190.290">
    <property type="match status" value="1"/>
</dbReference>
<dbReference type="GO" id="GO:0010628">
    <property type="term" value="P:positive regulation of gene expression"/>
    <property type="evidence" value="ECO:0007669"/>
    <property type="project" value="TreeGrafter"/>
</dbReference>
<keyword evidence="2" id="KW-0805">Transcription regulation</keyword>
<evidence type="ECO:0000256" key="4">
    <source>
        <dbReference type="ARBA" id="ARBA00023163"/>
    </source>
</evidence>
<dbReference type="SUPFAM" id="SSF53850">
    <property type="entry name" value="Periplasmic binding protein-like II"/>
    <property type="match status" value="1"/>
</dbReference>
<dbReference type="Proteomes" id="UP000240987">
    <property type="component" value="Unassembled WGS sequence"/>
</dbReference>
<dbReference type="Pfam" id="PF03466">
    <property type="entry name" value="LysR_substrate"/>
    <property type="match status" value="1"/>
</dbReference>
<feature type="domain" description="HTH lysR-type" evidence="5">
    <location>
        <begin position="1"/>
        <end position="58"/>
    </location>
</feature>
<dbReference type="Gene3D" id="1.10.10.10">
    <property type="entry name" value="Winged helix-like DNA-binding domain superfamily/Winged helix DNA-binding domain"/>
    <property type="match status" value="1"/>
</dbReference>
<dbReference type="GO" id="GO:0043565">
    <property type="term" value="F:sequence-specific DNA binding"/>
    <property type="evidence" value="ECO:0007669"/>
    <property type="project" value="TreeGrafter"/>
</dbReference>
<dbReference type="EMBL" id="PYMJ01000059">
    <property type="protein sequence ID" value="PSU43239.1"/>
    <property type="molecule type" value="Genomic_DNA"/>
</dbReference>
<evidence type="ECO:0000256" key="3">
    <source>
        <dbReference type="ARBA" id="ARBA00023125"/>
    </source>
</evidence>
<evidence type="ECO:0000259" key="5">
    <source>
        <dbReference type="PROSITE" id="PS50931"/>
    </source>
</evidence>
<dbReference type="SUPFAM" id="SSF46785">
    <property type="entry name" value="Winged helix' DNA-binding domain"/>
    <property type="match status" value="1"/>
</dbReference>
<name>A0A2T3J6D0_9GAMM</name>
<dbReference type="GO" id="GO:0009089">
    <property type="term" value="P:lysine biosynthetic process via diaminopimelate"/>
    <property type="evidence" value="ECO:0007669"/>
    <property type="project" value="TreeGrafter"/>
</dbReference>
<evidence type="ECO:0000256" key="1">
    <source>
        <dbReference type="ARBA" id="ARBA00009437"/>
    </source>
</evidence>
<dbReference type="Pfam" id="PF00126">
    <property type="entry name" value="HTH_1"/>
    <property type="match status" value="1"/>
</dbReference>
<proteinExistence type="inferred from homology"/>
<dbReference type="AlphaFoldDB" id="A0A2T3J6D0"/>
<dbReference type="PANTHER" id="PTHR30427">
    <property type="entry name" value="TRANSCRIPTIONAL ACTIVATOR PROTEIN LYSR"/>
    <property type="match status" value="1"/>
</dbReference>
<dbReference type="InterPro" id="IPR036388">
    <property type="entry name" value="WH-like_DNA-bd_sf"/>
</dbReference>
<dbReference type="RefSeq" id="WP_107246477.1">
    <property type="nucleotide sequence ID" value="NZ_PYMJ01000059.1"/>
</dbReference>
<evidence type="ECO:0000313" key="7">
    <source>
        <dbReference type="Proteomes" id="UP000240987"/>
    </source>
</evidence>